<sequence length="122" mass="13269">MRQLTAMAAFSYQVNIEARSLPLCLRALNQVRERHFELALSHAAGRPAGVPGHSTPFYMCLKCQLSMCQWSDQPGMSRTSVPLRAAVAGTTGDPGSQRALQGTARVRFLTYPEKVVPGHGLS</sequence>
<evidence type="ECO:0000313" key="2">
    <source>
        <dbReference type="EMBL" id="TQL38955.1"/>
    </source>
</evidence>
<evidence type="ECO:0000313" key="1">
    <source>
        <dbReference type="EMBL" id="GIM86769.1"/>
    </source>
</evidence>
<evidence type="ECO:0000313" key="4">
    <source>
        <dbReference type="Proteomes" id="UP000677457"/>
    </source>
</evidence>
<dbReference type="EMBL" id="VFOL01000001">
    <property type="protein sequence ID" value="TQL38955.1"/>
    <property type="molecule type" value="Genomic_DNA"/>
</dbReference>
<evidence type="ECO:0000313" key="3">
    <source>
        <dbReference type="Proteomes" id="UP000315983"/>
    </source>
</evidence>
<dbReference type="EMBL" id="BOQM01000028">
    <property type="protein sequence ID" value="GIM86769.1"/>
    <property type="molecule type" value="Genomic_DNA"/>
</dbReference>
<name>A0A542XSZ1_SALAC</name>
<protein>
    <submittedName>
        <fullName evidence="2">Uncharacterized protein</fullName>
    </submittedName>
</protein>
<keyword evidence="4" id="KW-1185">Reference proteome</keyword>
<comment type="caution">
    <text evidence="2">The sequence shown here is derived from an EMBL/GenBank/DDBJ whole genome shotgun (WGS) entry which is preliminary data.</text>
</comment>
<dbReference type="Proteomes" id="UP000677457">
    <property type="component" value="Unassembled WGS sequence"/>
</dbReference>
<gene>
    <name evidence="2" type="ORF">FB564_4175</name>
    <name evidence="1" type="ORF">Sar04_35050</name>
</gene>
<accession>A0A542XSZ1</accession>
<reference evidence="2 3" key="1">
    <citation type="submission" date="2019-06" db="EMBL/GenBank/DDBJ databases">
        <title>Sequencing the genomes of 1000 actinobacteria strains.</title>
        <authorList>
            <person name="Klenk H.-P."/>
        </authorList>
    </citation>
    <scope>NUCLEOTIDE SEQUENCE [LARGE SCALE GENOMIC DNA]</scope>
    <source>
        <strain evidence="2 3">DSM 44819</strain>
    </source>
</reference>
<proteinExistence type="predicted"/>
<dbReference type="AlphaFoldDB" id="A0A542XSZ1"/>
<reference evidence="1 4" key="2">
    <citation type="submission" date="2021-03" db="EMBL/GenBank/DDBJ databases">
        <title>Whole genome shotgun sequence of Salinispora arenicola NBRC 105043.</title>
        <authorList>
            <person name="Komaki H."/>
            <person name="Tamura T."/>
        </authorList>
    </citation>
    <scope>NUCLEOTIDE SEQUENCE [LARGE SCALE GENOMIC DNA]</scope>
    <source>
        <strain evidence="1 4">NBRC 105043</strain>
    </source>
</reference>
<dbReference type="Proteomes" id="UP000315983">
    <property type="component" value="Unassembled WGS sequence"/>
</dbReference>
<organism evidence="2 3">
    <name type="scientific">Salinispora arenicola</name>
    <dbReference type="NCBI Taxonomy" id="168697"/>
    <lineage>
        <taxon>Bacteria</taxon>
        <taxon>Bacillati</taxon>
        <taxon>Actinomycetota</taxon>
        <taxon>Actinomycetes</taxon>
        <taxon>Micromonosporales</taxon>
        <taxon>Micromonosporaceae</taxon>
        <taxon>Salinispora</taxon>
    </lineage>
</organism>